<dbReference type="SUPFAM" id="SSF46689">
    <property type="entry name" value="Homeodomain-like"/>
    <property type="match status" value="1"/>
</dbReference>
<keyword evidence="3 5" id="KW-0371">Homeobox</keyword>
<dbReference type="GO" id="GO:0000978">
    <property type="term" value="F:RNA polymerase II cis-regulatory region sequence-specific DNA binding"/>
    <property type="evidence" value="ECO:0007669"/>
    <property type="project" value="TreeGrafter"/>
</dbReference>
<dbReference type="GO" id="GO:0000981">
    <property type="term" value="F:DNA-binding transcription factor activity, RNA polymerase II-specific"/>
    <property type="evidence" value="ECO:0007669"/>
    <property type="project" value="InterPro"/>
</dbReference>
<dbReference type="PANTHER" id="PTHR24340:SF114">
    <property type="entry name" value="HOMEOBOX PROTEIN NKX-2.1"/>
    <property type="match status" value="1"/>
</dbReference>
<dbReference type="PRINTS" id="PR00024">
    <property type="entry name" value="HOMEOBOX"/>
</dbReference>
<evidence type="ECO:0000256" key="6">
    <source>
        <dbReference type="RuleBase" id="RU000682"/>
    </source>
</evidence>
<dbReference type="InterPro" id="IPR017970">
    <property type="entry name" value="Homeobox_CS"/>
</dbReference>
<dbReference type="PROSITE" id="PS50071">
    <property type="entry name" value="HOMEOBOX_2"/>
    <property type="match status" value="1"/>
</dbReference>
<reference evidence="9" key="1">
    <citation type="submission" date="2022-03" db="EMBL/GenBank/DDBJ databases">
        <authorList>
            <person name="Alioto T."/>
            <person name="Alioto T."/>
            <person name="Gomez Garrido J."/>
        </authorList>
    </citation>
    <scope>NUCLEOTIDE SEQUENCE</scope>
</reference>
<dbReference type="InterPro" id="IPR001356">
    <property type="entry name" value="HD"/>
</dbReference>
<accession>A0AAD1WMJ7</accession>
<gene>
    <name evidence="9" type="ORF">PECUL_23A009073</name>
</gene>
<evidence type="ECO:0000259" key="8">
    <source>
        <dbReference type="PROSITE" id="PS50071"/>
    </source>
</evidence>
<evidence type="ECO:0000313" key="9">
    <source>
        <dbReference type="EMBL" id="CAH2314229.1"/>
    </source>
</evidence>
<sequence length="264" mass="29714">MEDLTAYSLDSCLDGYGPLMQITHQPCLQPTMGSASFSMTRCLPQNPMRTYCPGAYTNSGDLPSYPDTMTNTDWLGGSQDMRYPPFSRIISPSGFNVSAAGCLAYLGEGPKTSLYIQHTSKRKRRVLFSQAQVYELEKRFEHQKYLTAPEREQLAKLIHLTPNQVKIWFQNHRYKMKRQARKKDILGDEDSTPYSVESDGGKGPCASPCTSIEEYASGEIKLEYKGSIQEQQINTQALLLGQDMLTSALDHQAFEKASRNLVAW</sequence>
<dbReference type="PANTHER" id="PTHR24340">
    <property type="entry name" value="HOMEOBOX PROTEIN NKX"/>
    <property type="match status" value="1"/>
</dbReference>
<comment type="subcellular location">
    <subcellularLocation>
        <location evidence="1 5 6">Nucleus</location>
    </subcellularLocation>
</comment>
<dbReference type="InterPro" id="IPR009057">
    <property type="entry name" value="Homeodomain-like_sf"/>
</dbReference>
<dbReference type="GO" id="GO:0030154">
    <property type="term" value="P:cell differentiation"/>
    <property type="evidence" value="ECO:0007669"/>
    <property type="project" value="TreeGrafter"/>
</dbReference>
<dbReference type="Pfam" id="PF00046">
    <property type="entry name" value="Homeodomain"/>
    <property type="match status" value="1"/>
</dbReference>
<evidence type="ECO:0000256" key="4">
    <source>
        <dbReference type="ARBA" id="ARBA00023242"/>
    </source>
</evidence>
<evidence type="ECO:0000256" key="5">
    <source>
        <dbReference type="PROSITE-ProRule" id="PRU00108"/>
    </source>
</evidence>
<keyword evidence="2 5" id="KW-0238">DNA-binding</keyword>
<proteinExistence type="predicted"/>
<dbReference type="CDD" id="cd00086">
    <property type="entry name" value="homeodomain"/>
    <property type="match status" value="1"/>
</dbReference>
<evidence type="ECO:0000256" key="7">
    <source>
        <dbReference type="SAM" id="MobiDB-lite"/>
    </source>
</evidence>
<dbReference type="GO" id="GO:0005634">
    <property type="term" value="C:nucleus"/>
    <property type="evidence" value="ECO:0007669"/>
    <property type="project" value="UniProtKB-SubCell"/>
</dbReference>
<evidence type="ECO:0000256" key="1">
    <source>
        <dbReference type="ARBA" id="ARBA00004123"/>
    </source>
</evidence>
<dbReference type="InterPro" id="IPR050394">
    <property type="entry name" value="Homeobox_NK-like"/>
</dbReference>
<dbReference type="Gene3D" id="1.10.10.60">
    <property type="entry name" value="Homeodomain-like"/>
    <property type="match status" value="1"/>
</dbReference>
<name>A0AAD1WMJ7_PELCU</name>
<evidence type="ECO:0000256" key="2">
    <source>
        <dbReference type="ARBA" id="ARBA00023125"/>
    </source>
</evidence>
<dbReference type="PROSITE" id="PS00027">
    <property type="entry name" value="HOMEOBOX_1"/>
    <property type="match status" value="1"/>
</dbReference>
<feature type="DNA-binding region" description="Homeobox" evidence="5">
    <location>
        <begin position="121"/>
        <end position="180"/>
    </location>
</feature>
<dbReference type="InterPro" id="IPR020479">
    <property type="entry name" value="HD_metazoa"/>
</dbReference>
<keyword evidence="4 5" id="KW-0539">Nucleus</keyword>
<organism evidence="9 10">
    <name type="scientific">Pelobates cultripes</name>
    <name type="common">Western spadefoot toad</name>
    <dbReference type="NCBI Taxonomy" id="61616"/>
    <lineage>
        <taxon>Eukaryota</taxon>
        <taxon>Metazoa</taxon>
        <taxon>Chordata</taxon>
        <taxon>Craniata</taxon>
        <taxon>Vertebrata</taxon>
        <taxon>Euteleostomi</taxon>
        <taxon>Amphibia</taxon>
        <taxon>Batrachia</taxon>
        <taxon>Anura</taxon>
        <taxon>Pelobatoidea</taxon>
        <taxon>Pelobatidae</taxon>
        <taxon>Pelobates</taxon>
    </lineage>
</organism>
<dbReference type="AlphaFoldDB" id="A0AAD1WMJ7"/>
<dbReference type="Proteomes" id="UP001295444">
    <property type="component" value="Chromosome 09"/>
</dbReference>
<keyword evidence="10" id="KW-1185">Reference proteome</keyword>
<evidence type="ECO:0000256" key="3">
    <source>
        <dbReference type="ARBA" id="ARBA00023155"/>
    </source>
</evidence>
<feature type="domain" description="Homeobox" evidence="8">
    <location>
        <begin position="119"/>
        <end position="179"/>
    </location>
</feature>
<feature type="region of interest" description="Disordered" evidence="7">
    <location>
        <begin position="181"/>
        <end position="205"/>
    </location>
</feature>
<protein>
    <submittedName>
        <fullName evidence="9">Homeobox Nkx- -like</fullName>
    </submittedName>
</protein>
<evidence type="ECO:0000313" key="10">
    <source>
        <dbReference type="Proteomes" id="UP001295444"/>
    </source>
</evidence>
<dbReference type="EMBL" id="OW240920">
    <property type="protein sequence ID" value="CAH2314229.1"/>
    <property type="molecule type" value="Genomic_DNA"/>
</dbReference>
<dbReference type="SMART" id="SM00389">
    <property type="entry name" value="HOX"/>
    <property type="match status" value="1"/>
</dbReference>